<dbReference type="Pfam" id="PF07456">
    <property type="entry name" value="Hpre_diP_synt_I"/>
    <property type="match status" value="1"/>
</dbReference>
<keyword evidence="2" id="KW-0472">Membrane</keyword>
<feature type="region of interest" description="Disordered" evidence="1">
    <location>
        <begin position="392"/>
        <end position="414"/>
    </location>
</feature>
<feature type="compositionally biased region" description="Basic and acidic residues" evidence="1">
    <location>
        <begin position="392"/>
        <end position="404"/>
    </location>
</feature>
<reference evidence="3" key="2">
    <citation type="journal article" date="2021" name="PeerJ">
        <title>Extensive microbial diversity within the chicken gut microbiome revealed by metagenomics and culture.</title>
        <authorList>
            <person name="Gilroy R."/>
            <person name="Ravi A."/>
            <person name="Getino M."/>
            <person name="Pursley I."/>
            <person name="Horton D.L."/>
            <person name="Alikhan N.F."/>
            <person name="Baker D."/>
            <person name="Gharbi K."/>
            <person name="Hall N."/>
            <person name="Watson M."/>
            <person name="Adriaenssens E.M."/>
            <person name="Foster-Nyarko E."/>
            <person name="Jarju S."/>
            <person name="Secka A."/>
            <person name="Antonio M."/>
            <person name="Oren A."/>
            <person name="Chaudhuri R.R."/>
            <person name="La Ragione R."/>
            <person name="Hildebrand F."/>
            <person name="Pallen M.J."/>
        </authorList>
    </citation>
    <scope>NUCLEOTIDE SEQUENCE</scope>
    <source>
        <strain evidence="3">B3-4054</strain>
    </source>
</reference>
<gene>
    <name evidence="3" type="ORF">IAA96_01625</name>
</gene>
<feature type="transmembrane region" description="Helical" evidence="2">
    <location>
        <begin position="123"/>
        <end position="146"/>
    </location>
</feature>
<evidence type="ECO:0000313" key="3">
    <source>
        <dbReference type="EMBL" id="MBO8449787.1"/>
    </source>
</evidence>
<dbReference type="EMBL" id="JADIMS010000029">
    <property type="protein sequence ID" value="MBO8449787.1"/>
    <property type="molecule type" value="Genomic_DNA"/>
</dbReference>
<keyword evidence="2" id="KW-0812">Transmembrane</keyword>
<dbReference type="InterPro" id="IPR010898">
    <property type="entry name" value="Hpre_diP_synth_I"/>
</dbReference>
<dbReference type="Gene3D" id="1.10.1760.20">
    <property type="match status" value="1"/>
</dbReference>
<reference evidence="3" key="1">
    <citation type="submission" date="2020-10" db="EMBL/GenBank/DDBJ databases">
        <authorList>
            <person name="Gilroy R."/>
        </authorList>
    </citation>
    <scope>NUCLEOTIDE SEQUENCE</scope>
    <source>
        <strain evidence="3">B3-4054</strain>
    </source>
</reference>
<feature type="transmembrane region" description="Helical" evidence="2">
    <location>
        <begin position="56"/>
        <end position="78"/>
    </location>
</feature>
<sequence>MTTAGMTAAAAMDTAAATEKEKENYLIPRFGALCFFLAALEAVIPKPLPFLRLGLSNIPLIAAAGFFPPKAYFLLALVKILAQGITGGTFFSWVFLFSLAGTFASASLMFLMKQMLKSRISAVGISTAGAFASTCIQILIARLWIFGEAASAIAPLLLAAGTAAGFAMGVFAELFIRNSQWLKETIAKTESGAFPRETPLSGGGTEPQQNSPAATRRAVLRTAAGLCAAAAAGAADSVYVRAGIFCVFFAASFRNKNSRQKLNILPVLFSLAAITAFNLYPPRGRILFQPAGFPIASESLAAGAARAFLFESLLFISRWTFTPERFRFSLPEHGRFRIISLTGSTFAMFGRWNAVLNQRKKTKTGTDGQSASGKQRINARALVLRIDGLLRKLDGGPDQERTPPEQRTGNMSAP</sequence>
<evidence type="ECO:0000256" key="1">
    <source>
        <dbReference type="SAM" id="MobiDB-lite"/>
    </source>
</evidence>
<comment type="caution">
    <text evidence="3">The sequence shown here is derived from an EMBL/GenBank/DDBJ whole genome shotgun (WGS) entry which is preliminary data.</text>
</comment>
<feature type="transmembrane region" description="Helical" evidence="2">
    <location>
        <begin position="262"/>
        <end position="280"/>
    </location>
</feature>
<feature type="transmembrane region" description="Helical" evidence="2">
    <location>
        <begin position="26"/>
        <end position="44"/>
    </location>
</feature>
<keyword evidence="2" id="KW-1133">Transmembrane helix</keyword>
<evidence type="ECO:0000256" key="2">
    <source>
        <dbReference type="SAM" id="Phobius"/>
    </source>
</evidence>
<proteinExistence type="predicted"/>
<feature type="compositionally biased region" description="Polar residues" evidence="1">
    <location>
        <begin position="405"/>
        <end position="414"/>
    </location>
</feature>
<dbReference type="AlphaFoldDB" id="A0A9D9EL11"/>
<name>A0A9D9EL11_9SPIR</name>
<organism evidence="3 4">
    <name type="scientific">Candidatus Avitreponema avistercoris</name>
    <dbReference type="NCBI Taxonomy" id="2840705"/>
    <lineage>
        <taxon>Bacteria</taxon>
        <taxon>Pseudomonadati</taxon>
        <taxon>Spirochaetota</taxon>
        <taxon>Spirochaetia</taxon>
        <taxon>Spirochaetales</taxon>
        <taxon>Candidatus Avitreponema</taxon>
    </lineage>
</organism>
<accession>A0A9D9EL11</accession>
<dbReference type="Proteomes" id="UP000823616">
    <property type="component" value="Unassembled WGS sequence"/>
</dbReference>
<protein>
    <submittedName>
        <fullName evidence="3">Gx transporter family protein</fullName>
    </submittedName>
</protein>
<feature type="region of interest" description="Disordered" evidence="1">
    <location>
        <begin position="193"/>
        <end position="214"/>
    </location>
</feature>
<feature type="transmembrane region" description="Helical" evidence="2">
    <location>
        <begin position="152"/>
        <end position="176"/>
    </location>
</feature>
<feature type="transmembrane region" description="Helical" evidence="2">
    <location>
        <begin position="90"/>
        <end position="111"/>
    </location>
</feature>
<evidence type="ECO:0000313" key="4">
    <source>
        <dbReference type="Proteomes" id="UP000823616"/>
    </source>
</evidence>